<accession>A4VK63</accession>
<dbReference type="Proteomes" id="UP000000233">
    <property type="component" value="Chromosome"/>
</dbReference>
<feature type="chain" id="PRO_5002673707" description="DUF2059 domain-containing protein" evidence="1">
    <location>
        <begin position="49"/>
        <end position="192"/>
    </location>
</feature>
<evidence type="ECO:0000259" key="2">
    <source>
        <dbReference type="Pfam" id="PF09832"/>
    </source>
</evidence>
<reference evidence="3 4" key="1">
    <citation type="journal article" date="2008" name="Proc. Natl. Acad. Sci. U.S.A.">
        <title>Nitrogen fixation island and rhizosphere competence traits in the genome of root-associated Pseudomonas stutzeri A1501.</title>
        <authorList>
            <person name="Yan Y."/>
            <person name="Yang J."/>
            <person name="Dou Y."/>
            <person name="Chen M."/>
            <person name="Ping S."/>
            <person name="Peng J."/>
            <person name="Lu W."/>
            <person name="Zhang W."/>
            <person name="Yao Z."/>
            <person name="Li H."/>
            <person name="Liu W."/>
            <person name="He S."/>
            <person name="Geng L."/>
            <person name="Zhang X."/>
            <person name="Yang F."/>
            <person name="Yu H."/>
            <person name="Zhan Y."/>
            <person name="Li D."/>
            <person name="Lin Z."/>
            <person name="Wang Y."/>
            <person name="Elmerich C."/>
            <person name="Lin M."/>
            <person name="Jin Q."/>
        </authorList>
    </citation>
    <scope>NUCLEOTIDE SEQUENCE [LARGE SCALE GENOMIC DNA]</scope>
    <source>
        <strain evidence="3 4">A1501</strain>
    </source>
</reference>
<dbReference type="AlphaFoldDB" id="A4VK63"/>
<dbReference type="HOGENOM" id="CLU_107918_1_0_6"/>
<dbReference type="InterPro" id="IPR018637">
    <property type="entry name" value="DUF2059"/>
</dbReference>
<dbReference type="Pfam" id="PF09832">
    <property type="entry name" value="DUF2059"/>
    <property type="match status" value="1"/>
</dbReference>
<name>A4VK63_STUS1</name>
<feature type="signal peptide" evidence="1">
    <location>
        <begin position="1"/>
        <end position="48"/>
    </location>
</feature>
<keyword evidence="1" id="KW-0732">Signal</keyword>
<evidence type="ECO:0000313" key="3">
    <source>
        <dbReference type="EMBL" id="ABP79364.1"/>
    </source>
</evidence>
<protein>
    <recommendedName>
        <fullName evidence="2">DUF2059 domain-containing protein</fullName>
    </recommendedName>
</protein>
<evidence type="ECO:0000313" key="4">
    <source>
        <dbReference type="Proteomes" id="UP000000233"/>
    </source>
</evidence>
<organism evidence="3 4">
    <name type="scientific">Stutzerimonas stutzeri (strain A1501)</name>
    <name type="common">Pseudomonas stutzeri</name>
    <dbReference type="NCBI Taxonomy" id="379731"/>
    <lineage>
        <taxon>Bacteria</taxon>
        <taxon>Pseudomonadati</taxon>
        <taxon>Pseudomonadota</taxon>
        <taxon>Gammaproteobacteria</taxon>
        <taxon>Pseudomonadales</taxon>
        <taxon>Pseudomonadaceae</taxon>
        <taxon>Stutzerimonas</taxon>
    </lineage>
</organism>
<sequence>MRHWNSRRRMCPLRATYRLPKGLPMPTLRTQALRCAMLLFCISSSALADTASHASSAERFLKLANADRLAVPVYAQVQQMFAQRFAEAQAPESKKAMLERYQAQANTALDKAIGWDKLKPDLVSLYTSQFSETELNQLIDFYQSPLGKKMLAKLPELNARSAQLTQAKLESAVPEVNKLLADMTAELEKQKP</sequence>
<gene>
    <name evidence="3" type="ordered locus">PST_1684</name>
</gene>
<dbReference type="KEGG" id="psa:PST_1684"/>
<proteinExistence type="predicted"/>
<keyword evidence="4" id="KW-1185">Reference proteome</keyword>
<dbReference type="eggNOG" id="COG3184">
    <property type="taxonomic scope" value="Bacteria"/>
</dbReference>
<dbReference type="EMBL" id="CP000304">
    <property type="protein sequence ID" value="ABP79364.1"/>
    <property type="molecule type" value="Genomic_DNA"/>
</dbReference>
<feature type="domain" description="DUF2059" evidence="2">
    <location>
        <begin position="116"/>
        <end position="175"/>
    </location>
</feature>
<evidence type="ECO:0000256" key="1">
    <source>
        <dbReference type="SAM" id="SignalP"/>
    </source>
</evidence>